<accession>A0A0C2VYF4</accession>
<dbReference type="Proteomes" id="UP000054549">
    <property type="component" value="Unassembled WGS sequence"/>
</dbReference>
<organism evidence="2 3">
    <name type="scientific">Amanita muscaria (strain Koide BX008)</name>
    <dbReference type="NCBI Taxonomy" id="946122"/>
    <lineage>
        <taxon>Eukaryota</taxon>
        <taxon>Fungi</taxon>
        <taxon>Dikarya</taxon>
        <taxon>Basidiomycota</taxon>
        <taxon>Agaricomycotina</taxon>
        <taxon>Agaricomycetes</taxon>
        <taxon>Agaricomycetidae</taxon>
        <taxon>Agaricales</taxon>
        <taxon>Pluteineae</taxon>
        <taxon>Amanitaceae</taxon>
        <taxon>Amanita</taxon>
    </lineage>
</organism>
<reference evidence="2 3" key="1">
    <citation type="submission" date="2014-04" db="EMBL/GenBank/DDBJ databases">
        <title>Evolutionary Origins and Diversification of the Mycorrhizal Mutualists.</title>
        <authorList>
            <consortium name="DOE Joint Genome Institute"/>
            <consortium name="Mycorrhizal Genomics Consortium"/>
            <person name="Kohler A."/>
            <person name="Kuo A."/>
            <person name="Nagy L.G."/>
            <person name="Floudas D."/>
            <person name="Copeland A."/>
            <person name="Barry K.W."/>
            <person name="Cichocki N."/>
            <person name="Veneault-Fourrey C."/>
            <person name="LaButti K."/>
            <person name="Lindquist E.A."/>
            <person name="Lipzen A."/>
            <person name="Lundell T."/>
            <person name="Morin E."/>
            <person name="Murat C."/>
            <person name="Riley R."/>
            <person name="Ohm R."/>
            <person name="Sun H."/>
            <person name="Tunlid A."/>
            <person name="Henrissat B."/>
            <person name="Grigoriev I.V."/>
            <person name="Hibbett D.S."/>
            <person name="Martin F."/>
        </authorList>
    </citation>
    <scope>NUCLEOTIDE SEQUENCE [LARGE SCALE GENOMIC DNA]</scope>
    <source>
        <strain evidence="2 3">Koide BX008</strain>
    </source>
</reference>
<dbReference type="EMBL" id="KN819178">
    <property type="protein sequence ID" value="KIL53877.1"/>
    <property type="molecule type" value="Genomic_DNA"/>
</dbReference>
<protein>
    <submittedName>
        <fullName evidence="2">Uncharacterized protein</fullName>
    </submittedName>
</protein>
<name>A0A0C2VYF4_AMAMK</name>
<evidence type="ECO:0000256" key="1">
    <source>
        <dbReference type="SAM" id="MobiDB-lite"/>
    </source>
</evidence>
<evidence type="ECO:0000313" key="2">
    <source>
        <dbReference type="EMBL" id="KIL53877.1"/>
    </source>
</evidence>
<dbReference type="AlphaFoldDB" id="A0A0C2VYF4"/>
<feature type="region of interest" description="Disordered" evidence="1">
    <location>
        <begin position="1"/>
        <end position="48"/>
    </location>
</feature>
<dbReference type="HOGENOM" id="CLU_1424621_0_0_1"/>
<gene>
    <name evidence="2" type="ORF">M378DRAFT_19451</name>
</gene>
<proteinExistence type="predicted"/>
<sequence length="191" mass="21319">MDVDDVDPVLRQYSLPPRLSGDSQRAFDDGSDSGQFSHRLRNSEPPYAVPMAYPSQYPYATTPSPFTPAASPPPGPIYGSSAQGSHQRFYSPEISPAQTNLELPPPLMMPPPPPPLPPATEPFTPMAGKAFNREHVIREFTAVRMELQNLQQAMHHVQDENKALLQQNSLLRNYIKQLAHNTHQKVEGLER</sequence>
<keyword evidence="3" id="KW-1185">Reference proteome</keyword>
<dbReference type="InParanoid" id="A0A0C2VYF4"/>
<evidence type="ECO:0000313" key="3">
    <source>
        <dbReference type="Proteomes" id="UP000054549"/>
    </source>
</evidence>
<feature type="non-terminal residue" evidence="2">
    <location>
        <position position="191"/>
    </location>
</feature>